<dbReference type="KEGG" id="nnu:104608285"/>
<organism evidence="1 2">
    <name type="scientific">Nelumbo nucifera</name>
    <name type="common">Sacred lotus</name>
    <dbReference type="NCBI Taxonomy" id="4432"/>
    <lineage>
        <taxon>Eukaryota</taxon>
        <taxon>Viridiplantae</taxon>
        <taxon>Streptophyta</taxon>
        <taxon>Embryophyta</taxon>
        <taxon>Tracheophyta</taxon>
        <taxon>Spermatophyta</taxon>
        <taxon>Magnoliopsida</taxon>
        <taxon>Proteales</taxon>
        <taxon>Nelumbonaceae</taxon>
        <taxon>Nelumbo</taxon>
    </lineage>
</organism>
<proteinExistence type="predicted"/>
<dbReference type="Gene3D" id="1.10.287.110">
    <property type="entry name" value="DnaJ domain"/>
    <property type="match status" value="1"/>
</dbReference>
<dbReference type="PRINTS" id="PR00625">
    <property type="entry name" value="JDOMAIN"/>
</dbReference>
<dbReference type="PANTHER" id="PTHR45432:SF2">
    <property type="entry name" value="CHAPERONE PROTEIN DNAJ 11, CHLOROPLASTIC"/>
    <property type="match status" value="1"/>
</dbReference>
<dbReference type="eggNOG" id="KOG0712">
    <property type="taxonomic scope" value="Eukaryota"/>
</dbReference>
<evidence type="ECO:0000313" key="1">
    <source>
        <dbReference type="Proteomes" id="UP000189703"/>
    </source>
</evidence>
<dbReference type="AlphaFoldDB" id="A0A1U8B929"/>
<dbReference type="InterPro" id="IPR036869">
    <property type="entry name" value="J_dom_sf"/>
</dbReference>
<dbReference type="GeneID" id="104608285"/>
<dbReference type="InterPro" id="IPR001623">
    <property type="entry name" value="DnaJ_domain"/>
</dbReference>
<dbReference type="CDD" id="cd06257">
    <property type="entry name" value="DnaJ"/>
    <property type="match status" value="1"/>
</dbReference>
<sequence length="159" mass="17499">MSGTLAFSTGNSILFPTENRISAIGVSRSHRSISFTSRGPSKTAIQAFAQTATRTRADAVKKSANLYQILRVKETASPIEIKAAYRSLAKQYHPDASFSSEPDASDFIEIHNAYATLSDPMARARYDLSIGSTRRFSYAAAMATGFSGQTRRWETDQCW</sequence>
<protein>
    <submittedName>
        <fullName evidence="2">Chaperone protein dnaJ 11, chloroplastic-like</fullName>
    </submittedName>
</protein>
<accession>A0A1U8B929</accession>
<dbReference type="SMART" id="SM00271">
    <property type="entry name" value="DnaJ"/>
    <property type="match status" value="1"/>
</dbReference>
<dbReference type="PROSITE" id="PS50076">
    <property type="entry name" value="DNAJ_2"/>
    <property type="match status" value="1"/>
</dbReference>
<dbReference type="Pfam" id="PF00226">
    <property type="entry name" value="DnaJ"/>
    <property type="match status" value="1"/>
</dbReference>
<name>A0A1U8B929_NELNU</name>
<dbReference type="FunCoup" id="A0A1U8B929">
    <property type="interactions" value="411"/>
</dbReference>
<keyword evidence="1" id="KW-1185">Reference proteome</keyword>
<dbReference type="InterPro" id="IPR018253">
    <property type="entry name" value="DnaJ_domain_CS"/>
</dbReference>
<dbReference type="Proteomes" id="UP000189703">
    <property type="component" value="Unplaced"/>
</dbReference>
<dbReference type="OMA" id="RVYPIRR"/>
<dbReference type="PROSITE" id="PS00636">
    <property type="entry name" value="DNAJ_1"/>
    <property type="match status" value="1"/>
</dbReference>
<dbReference type="RefSeq" id="XP_010272528.1">
    <property type="nucleotide sequence ID" value="XM_010274226.2"/>
</dbReference>
<dbReference type="PANTHER" id="PTHR45432">
    <property type="entry name" value="CHAPERONE PROTEIN DNAJ 11, CHLOROPLASTIC-LIKE"/>
    <property type="match status" value="1"/>
</dbReference>
<evidence type="ECO:0000313" key="2">
    <source>
        <dbReference type="RefSeq" id="XP_010272528.1"/>
    </source>
</evidence>
<reference evidence="2" key="1">
    <citation type="submission" date="2025-08" db="UniProtKB">
        <authorList>
            <consortium name="RefSeq"/>
        </authorList>
    </citation>
    <scope>IDENTIFICATION</scope>
</reference>
<gene>
    <name evidence="2" type="primary">LOC104608285</name>
</gene>
<dbReference type="STRING" id="4432.A0A1U8B929"/>
<dbReference type="OrthoDB" id="445556at2759"/>
<dbReference type="SUPFAM" id="SSF46565">
    <property type="entry name" value="Chaperone J-domain"/>
    <property type="match status" value="1"/>
</dbReference>